<evidence type="ECO:0000313" key="2">
    <source>
        <dbReference type="Proteomes" id="UP000184172"/>
    </source>
</evidence>
<dbReference type="AlphaFoldDB" id="A0A1M6JJ39"/>
<sequence>MLIVFCIFALWEGRNFYELMDISFASNKLKKLANNDREAVRKLGKRCASLFKTRLDDLRAASTLEDARHLPGQYHELVGNRKGQWACDLEHPYRLIFEPHQDPIPTNKIGQFIWLEIKGVEIIDITDYH</sequence>
<dbReference type="Gene3D" id="3.30.2310.20">
    <property type="entry name" value="RelE-like"/>
    <property type="match status" value="1"/>
</dbReference>
<accession>A0A1M6JJ39</accession>
<gene>
    <name evidence="1" type="ORF">SAMN04487908_11768</name>
</gene>
<dbReference type="InterPro" id="IPR035093">
    <property type="entry name" value="RelE/ParE_toxin_dom_sf"/>
</dbReference>
<dbReference type="Proteomes" id="UP000184172">
    <property type="component" value="Unassembled WGS sequence"/>
</dbReference>
<evidence type="ECO:0000313" key="1">
    <source>
        <dbReference type="EMBL" id="SHJ46694.1"/>
    </source>
</evidence>
<reference evidence="2" key="1">
    <citation type="submission" date="2016-11" db="EMBL/GenBank/DDBJ databases">
        <authorList>
            <person name="Varghese N."/>
            <person name="Submissions S."/>
        </authorList>
    </citation>
    <scope>NUCLEOTIDE SEQUENCE [LARGE SCALE GENOMIC DNA]</scope>
    <source>
        <strain evidence="2">DSM 26349</strain>
    </source>
</reference>
<name>A0A1M6JJ39_9FLAO</name>
<proteinExistence type="predicted"/>
<dbReference type="STRING" id="797419.SAMN05216556_11768"/>
<dbReference type="SUPFAM" id="SSF143011">
    <property type="entry name" value="RelE-like"/>
    <property type="match status" value="1"/>
</dbReference>
<dbReference type="EMBL" id="FQYV01000017">
    <property type="protein sequence ID" value="SHJ46694.1"/>
    <property type="molecule type" value="Genomic_DNA"/>
</dbReference>
<keyword evidence="2" id="KW-1185">Reference proteome</keyword>
<organism evidence="1 2">
    <name type="scientific">Aequorivita viscosa</name>
    <dbReference type="NCBI Taxonomy" id="797419"/>
    <lineage>
        <taxon>Bacteria</taxon>
        <taxon>Pseudomonadati</taxon>
        <taxon>Bacteroidota</taxon>
        <taxon>Flavobacteriia</taxon>
        <taxon>Flavobacteriales</taxon>
        <taxon>Flavobacteriaceae</taxon>
        <taxon>Aequorivita</taxon>
    </lineage>
</organism>
<protein>
    <submittedName>
        <fullName evidence="1">Proteic killer suppression protein</fullName>
    </submittedName>
</protein>